<evidence type="ECO:0000313" key="1">
    <source>
        <dbReference type="EMBL" id="PCE40145.1"/>
    </source>
</evidence>
<accession>A0A2A4FN11</accession>
<dbReference type="Proteomes" id="UP000218934">
    <property type="component" value="Unassembled WGS sequence"/>
</dbReference>
<dbReference type="OrthoDB" id="2613830at2"/>
<name>A0A2A4FN11_9SPHN</name>
<gene>
    <name evidence="1" type="ORF">COO09_21810</name>
</gene>
<comment type="caution">
    <text evidence="1">The sequence shown here is derived from an EMBL/GenBank/DDBJ whole genome shotgun (WGS) entry which is preliminary data.</text>
</comment>
<dbReference type="Gene3D" id="3.10.180.10">
    <property type="entry name" value="2,3-Dihydroxybiphenyl 1,2-Dioxygenase, domain 1"/>
    <property type="match status" value="1"/>
</dbReference>
<keyword evidence="2" id="KW-1185">Reference proteome</keyword>
<organism evidence="1 2">
    <name type="scientific">Rhizorhabdus dicambivorans</name>
    <dbReference type="NCBI Taxonomy" id="1850238"/>
    <lineage>
        <taxon>Bacteria</taxon>
        <taxon>Pseudomonadati</taxon>
        <taxon>Pseudomonadota</taxon>
        <taxon>Alphaproteobacteria</taxon>
        <taxon>Sphingomonadales</taxon>
        <taxon>Sphingomonadaceae</taxon>
        <taxon>Rhizorhabdus</taxon>
    </lineage>
</organism>
<dbReference type="SUPFAM" id="SSF54593">
    <property type="entry name" value="Glyoxalase/Bleomycin resistance protein/Dihydroxybiphenyl dioxygenase"/>
    <property type="match status" value="1"/>
</dbReference>
<protein>
    <submittedName>
        <fullName evidence="1">Uncharacterized protein</fullName>
    </submittedName>
</protein>
<dbReference type="EMBL" id="NWUF01000034">
    <property type="protein sequence ID" value="PCE40145.1"/>
    <property type="molecule type" value="Genomic_DNA"/>
</dbReference>
<evidence type="ECO:0000313" key="2">
    <source>
        <dbReference type="Proteomes" id="UP000218934"/>
    </source>
</evidence>
<dbReference type="InterPro" id="IPR029068">
    <property type="entry name" value="Glyas_Bleomycin-R_OHBP_Dase"/>
</dbReference>
<proteinExistence type="predicted"/>
<dbReference type="AlphaFoldDB" id="A0A2A4FN11"/>
<sequence>MALDMNGVHHIELSLPELDRGRFFDVGVIGFRQAVCRGSGSQPSLMGRLMRLGGATGRLLILKARSLFPELFGFPSPFATPAAAERGVNKCGSRHLSLKDDVDATFARLAAGVDLHCQLVPRSGLKLVYHRHVFGNLIQLQPIVPQVVGERLRNASPAGYVAHRQAAR</sequence>
<dbReference type="RefSeq" id="WP_139114692.1">
    <property type="nucleotide sequence ID" value="NZ_CP023449.1"/>
</dbReference>
<reference evidence="1 2" key="1">
    <citation type="submission" date="2017-09" db="EMBL/GenBank/DDBJ databases">
        <title>The Catabolism of 3,6-Dichlorosalicylic acid is Initiated by the Cytochrome P450 Monooxygenase DsmABC in Rhizorhabdus dicambivorans Ndbn-20.</title>
        <authorList>
            <person name="Na L."/>
        </authorList>
    </citation>
    <scope>NUCLEOTIDE SEQUENCE [LARGE SCALE GENOMIC DNA]</scope>
    <source>
        <strain evidence="1 2">Ndbn-20m</strain>
    </source>
</reference>